<dbReference type="Gene3D" id="1.20.5.160">
    <property type="entry name" value="Bacterial aa3 type cytochrome c oxidase subunit IV"/>
    <property type="match status" value="1"/>
</dbReference>
<dbReference type="RefSeq" id="WP_081826357.1">
    <property type="nucleotide sequence ID" value="NZ_HG966617.1"/>
</dbReference>
<evidence type="ECO:0000256" key="1">
    <source>
        <dbReference type="SAM" id="Phobius"/>
    </source>
</evidence>
<evidence type="ECO:0000259" key="2">
    <source>
        <dbReference type="Pfam" id="PF07835"/>
    </source>
</evidence>
<dbReference type="EMBL" id="HG966617">
    <property type="protein sequence ID" value="CDO58951.1"/>
    <property type="molecule type" value="Genomic_DNA"/>
</dbReference>
<organism evidence="3 4">
    <name type="scientific">Candidatus Phaeomarinibacter ectocarpi</name>
    <dbReference type="NCBI Taxonomy" id="1458461"/>
    <lineage>
        <taxon>Bacteria</taxon>
        <taxon>Pseudomonadati</taxon>
        <taxon>Pseudomonadota</taxon>
        <taxon>Alphaproteobacteria</taxon>
        <taxon>Hyphomicrobiales</taxon>
        <taxon>Parvibaculaceae</taxon>
        <taxon>Candidatus Phaeomarinibacter</taxon>
    </lineage>
</organism>
<dbReference type="Proteomes" id="UP000032160">
    <property type="component" value="Chromosome I"/>
</dbReference>
<dbReference type="InterPro" id="IPR036596">
    <property type="entry name" value="Cyt-C_aa3_sf"/>
</dbReference>
<feature type="transmembrane region" description="Helical" evidence="1">
    <location>
        <begin position="30"/>
        <end position="52"/>
    </location>
</feature>
<dbReference type="SUPFAM" id="SSF81469">
    <property type="entry name" value="Bacterial aa3 type cytochrome c oxidase subunit IV"/>
    <property type="match status" value="1"/>
</dbReference>
<keyword evidence="4" id="KW-1185">Reference proteome</keyword>
<feature type="domain" description="Cytochrome c oxidase subunit IV bacterial aa3 type" evidence="2">
    <location>
        <begin position="15"/>
        <end position="52"/>
    </location>
</feature>
<dbReference type="KEGG" id="pect:BN1012_Phect737"/>
<dbReference type="Pfam" id="PF07835">
    <property type="entry name" value="COX4_pro_2"/>
    <property type="match status" value="1"/>
</dbReference>
<proteinExistence type="predicted"/>
<evidence type="ECO:0000313" key="3">
    <source>
        <dbReference type="EMBL" id="CDO58951.1"/>
    </source>
</evidence>
<dbReference type="InterPro" id="IPR012422">
    <property type="entry name" value="Cyt_c_oxidase_su4_bac-aa3"/>
</dbReference>
<gene>
    <name evidence="3" type="ORF">BN1012_Phect737</name>
</gene>
<dbReference type="STRING" id="1458461.BN1012_Phect737"/>
<keyword evidence="1" id="KW-0812">Transmembrane</keyword>
<reference evidence="3 4" key="1">
    <citation type="journal article" date="2014" name="Front. Genet.">
        <title>Genome and metabolic network of "Candidatus Phaeomarinobacter ectocarpi" Ec32, a new candidate genus of Alphaproteobacteria frequently associated with brown algae.</title>
        <authorList>
            <person name="Dittami S.M."/>
            <person name="Barbeyron T."/>
            <person name="Boyen C."/>
            <person name="Cambefort J."/>
            <person name="Collet G."/>
            <person name="Delage L."/>
            <person name="Gobet A."/>
            <person name="Groisillier A."/>
            <person name="Leblanc C."/>
            <person name="Michel G."/>
            <person name="Scornet D."/>
            <person name="Siegel A."/>
            <person name="Tapia J.E."/>
            <person name="Tonon T."/>
        </authorList>
    </citation>
    <scope>NUCLEOTIDE SEQUENCE [LARGE SCALE GENOMIC DNA]</scope>
    <source>
        <strain evidence="3 4">Ec32</strain>
    </source>
</reference>
<dbReference type="OrthoDB" id="9812071at2"/>
<dbReference type="AlphaFoldDB" id="X5MM49"/>
<sequence length="53" mass="5885">MADAKNEVFEAEAWGKEMEPEGHFGTWDGFVALTKWGTVSVIVILVLMGIFLL</sequence>
<dbReference type="HOGENOM" id="CLU_174805_2_0_5"/>
<evidence type="ECO:0000313" key="4">
    <source>
        <dbReference type="Proteomes" id="UP000032160"/>
    </source>
</evidence>
<accession>X5MM49</accession>
<keyword evidence="1" id="KW-1133">Transmembrane helix</keyword>
<protein>
    <recommendedName>
        <fullName evidence="2">Cytochrome c oxidase subunit IV bacterial aa3 type domain-containing protein</fullName>
    </recommendedName>
</protein>
<keyword evidence="1" id="KW-0472">Membrane</keyword>
<name>X5MM49_9HYPH</name>